<proteinExistence type="predicted"/>
<dbReference type="HOGENOM" id="CLU_2336304_0_0_1"/>
<feature type="signal peptide" evidence="1">
    <location>
        <begin position="1"/>
        <end position="22"/>
    </location>
</feature>
<evidence type="ECO:0000313" key="2">
    <source>
        <dbReference type="EnsemblMetazoa" id="tetur72g00010.1"/>
    </source>
</evidence>
<evidence type="ECO:0000256" key="1">
    <source>
        <dbReference type="SAM" id="SignalP"/>
    </source>
</evidence>
<name>T1L6E5_TETUR</name>
<dbReference type="EMBL" id="CAEY01001845">
    <property type="status" value="NOT_ANNOTATED_CDS"/>
    <property type="molecule type" value="Genomic_DNA"/>
</dbReference>
<evidence type="ECO:0008006" key="4">
    <source>
        <dbReference type="Google" id="ProtNLM"/>
    </source>
</evidence>
<dbReference type="EnsemblMetazoa" id="tetur72g00010.1">
    <property type="protein sequence ID" value="tetur72g00010.1"/>
    <property type="gene ID" value="tetur72g00010"/>
</dbReference>
<sequence>MFTRLVSLLVVYIISTRDLSHCCQVKQFAGKDSFVCVCNEAYCDSIETEPNSLPDHLTIFQSDAASHRFSKSIITNLGFGGSFTDSAGINIKSFQPNW</sequence>
<dbReference type="Proteomes" id="UP000015104">
    <property type="component" value="Unassembled WGS sequence"/>
</dbReference>
<keyword evidence="3" id="KW-1185">Reference proteome</keyword>
<reference evidence="2" key="2">
    <citation type="submission" date="2015-06" db="UniProtKB">
        <authorList>
            <consortium name="EnsemblMetazoa"/>
        </authorList>
    </citation>
    <scope>IDENTIFICATION</scope>
</reference>
<keyword evidence="1" id="KW-0732">Signal</keyword>
<organism evidence="2 3">
    <name type="scientific">Tetranychus urticae</name>
    <name type="common">Two-spotted spider mite</name>
    <dbReference type="NCBI Taxonomy" id="32264"/>
    <lineage>
        <taxon>Eukaryota</taxon>
        <taxon>Metazoa</taxon>
        <taxon>Ecdysozoa</taxon>
        <taxon>Arthropoda</taxon>
        <taxon>Chelicerata</taxon>
        <taxon>Arachnida</taxon>
        <taxon>Acari</taxon>
        <taxon>Acariformes</taxon>
        <taxon>Trombidiformes</taxon>
        <taxon>Prostigmata</taxon>
        <taxon>Eleutherengona</taxon>
        <taxon>Raphignathae</taxon>
        <taxon>Tetranychoidea</taxon>
        <taxon>Tetranychidae</taxon>
        <taxon>Tetranychus</taxon>
    </lineage>
</organism>
<evidence type="ECO:0000313" key="3">
    <source>
        <dbReference type="Proteomes" id="UP000015104"/>
    </source>
</evidence>
<feature type="chain" id="PRO_5004592320" description="Glucosylceramidase" evidence="1">
    <location>
        <begin position="23"/>
        <end position="98"/>
    </location>
</feature>
<reference evidence="3" key="1">
    <citation type="submission" date="2011-08" db="EMBL/GenBank/DDBJ databases">
        <authorList>
            <person name="Rombauts S."/>
        </authorList>
    </citation>
    <scope>NUCLEOTIDE SEQUENCE</scope>
    <source>
        <strain evidence="3">London</strain>
    </source>
</reference>
<protein>
    <recommendedName>
        <fullName evidence="4">Glucosylceramidase</fullName>
    </recommendedName>
</protein>
<accession>T1L6E5</accession>
<dbReference type="AlphaFoldDB" id="T1L6E5"/>